<dbReference type="OrthoDB" id="2489132at2"/>
<protein>
    <submittedName>
        <fullName evidence="5">Methyl-accepting chemotaxis protein</fullName>
    </submittedName>
</protein>
<accession>A0A371B0L8</accession>
<evidence type="ECO:0000259" key="4">
    <source>
        <dbReference type="PROSITE" id="PS50111"/>
    </source>
</evidence>
<dbReference type="InterPro" id="IPR004089">
    <property type="entry name" value="MCPsignal_dom"/>
</dbReference>
<dbReference type="GO" id="GO:0007165">
    <property type="term" value="P:signal transduction"/>
    <property type="evidence" value="ECO:0007669"/>
    <property type="project" value="UniProtKB-KW"/>
</dbReference>
<dbReference type="InterPro" id="IPR004090">
    <property type="entry name" value="Chemotax_Me-accpt_rcpt"/>
</dbReference>
<dbReference type="SUPFAM" id="SSF58104">
    <property type="entry name" value="Methyl-accepting chemotaxis protein (MCP) signaling domain"/>
    <property type="match status" value="1"/>
</dbReference>
<dbReference type="PROSITE" id="PS50111">
    <property type="entry name" value="CHEMOTAXIS_TRANSDUC_2"/>
    <property type="match status" value="1"/>
</dbReference>
<dbReference type="Pfam" id="PF00015">
    <property type="entry name" value="MCPsignal"/>
    <property type="match status" value="1"/>
</dbReference>
<dbReference type="PANTHER" id="PTHR32089">
    <property type="entry name" value="METHYL-ACCEPTING CHEMOTAXIS PROTEIN MCPB"/>
    <property type="match status" value="1"/>
</dbReference>
<dbReference type="PRINTS" id="PR00260">
    <property type="entry name" value="CHEMTRNSDUCR"/>
</dbReference>
<proteinExistence type="inferred from homology"/>
<evidence type="ECO:0000256" key="2">
    <source>
        <dbReference type="ARBA" id="ARBA00029447"/>
    </source>
</evidence>
<comment type="similarity">
    <text evidence="2">Belongs to the methyl-accepting chemotaxis (MCP) protein family.</text>
</comment>
<dbReference type="SMART" id="SM00283">
    <property type="entry name" value="MA"/>
    <property type="match status" value="1"/>
</dbReference>
<comment type="caution">
    <text evidence="5">The sequence shown here is derived from an EMBL/GenBank/DDBJ whole genome shotgun (WGS) entry which is preliminary data.</text>
</comment>
<dbReference type="AlphaFoldDB" id="A0A371B0L8"/>
<name>A0A371B0L8_9BRAD</name>
<evidence type="ECO:0000313" key="6">
    <source>
        <dbReference type="Proteomes" id="UP000263993"/>
    </source>
</evidence>
<dbReference type="Proteomes" id="UP000263993">
    <property type="component" value="Unassembled WGS sequence"/>
</dbReference>
<dbReference type="GO" id="GO:0006935">
    <property type="term" value="P:chemotaxis"/>
    <property type="evidence" value="ECO:0007669"/>
    <property type="project" value="InterPro"/>
</dbReference>
<dbReference type="EMBL" id="QRGO01000003">
    <property type="protein sequence ID" value="RDV01074.1"/>
    <property type="molecule type" value="Genomic_DNA"/>
</dbReference>
<gene>
    <name evidence="5" type="ORF">DXH78_17680</name>
</gene>
<evidence type="ECO:0000256" key="1">
    <source>
        <dbReference type="ARBA" id="ARBA00023224"/>
    </source>
</evidence>
<dbReference type="PANTHER" id="PTHR32089:SF112">
    <property type="entry name" value="LYSOZYME-LIKE PROTEIN-RELATED"/>
    <property type="match status" value="1"/>
</dbReference>
<dbReference type="GO" id="GO:0016020">
    <property type="term" value="C:membrane"/>
    <property type="evidence" value="ECO:0007669"/>
    <property type="project" value="InterPro"/>
</dbReference>
<evidence type="ECO:0000313" key="5">
    <source>
        <dbReference type="EMBL" id="RDV01074.1"/>
    </source>
</evidence>
<sequence>MAARLLRMPLRRDHRASSFSDIGDRAGRLSVEIADAAGLIGDLTALGQTQSQRAEGAIAAARQMAETNAVLSSAMTAARASADAAEATLRESSDHVSTALTNSIEKIEALGDGAIALKTTIEKVSATIQRVQETSAAVRRIADETELLALNATIEAAHAGTAGAGFAVIAGAVKRLAEQSRQSTKDAQAHLDTLTQTLSELVGRADVNTQTALAAKAESSGAQASIAELQALVETVQGMTREIGTMATQVDSNNECFDRLQEEMTGLVDAVDACGGKLKQAKARTDSILDISEDFLLFIAESGIKTPDTPIVTLCQKTAAQIASAFERAIAKGAITTDALFDERYVPIAGTDPQQMMTKFVAFTDKVLPDYQEPLLEADPRIVFCAAIDRNGFLPTHNLKYSQPQSDDPAWNAANCRNRRLFNDRTGLSAGRSKRSFLLQTYRRDMGGGAFVLMKDVSAPITVNGRHWGGFRIGFKV</sequence>
<keyword evidence="1 3" id="KW-0807">Transducer</keyword>
<dbReference type="Gene3D" id="1.10.287.950">
    <property type="entry name" value="Methyl-accepting chemotaxis protein"/>
    <property type="match status" value="1"/>
</dbReference>
<evidence type="ECO:0000256" key="3">
    <source>
        <dbReference type="PROSITE-ProRule" id="PRU00284"/>
    </source>
</evidence>
<reference evidence="6" key="1">
    <citation type="submission" date="2018-08" db="EMBL/GenBank/DDBJ databases">
        <authorList>
            <person name="Kim S.-J."/>
            <person name="Jung G.-Y."/>
        </authorList>
    </citation>
    <scope>NUCLEOTIDE SEQUENCE [LARGE SCALE GENOMIC DNA]</scope>
    <source>
        <strain evidence="6">GY_H</strain>
    </source>
</reference>
<dbReference type="RefSeq" id="WP_115518590.1">
    <property type="nucleotide sequence ID" value="NZ_QRGO01000003.1"/>
</dbReference>
<organism evidence="5 6">
    <name type="scientific">Undibacter mobilis</name>
    <dbReference type="NCBI Taxonomy" id="2292256"/>
    <lineage>
        <taxon>Bacteria</taxon>
        <taxon>Pseudomonadati</taxon>
        <taxon>Pseudomonadota</taxon>
        <taxon>Alphaproteobacteria</taxon>
        <taxon>Hyphomicrobiales</taxon>
        <taxon>Nitrobacteraceae</taxon>
        <taxon>Undibacter</taxon>
    </lineage>
</organism>
<keyword evidence="6" id="KW-1185">Reference proteome</keyword>
<dbReference type="GO" id="GO:0004888">
    <property type="term" value="F:transmembrane signaling receptor activity"/>
    <property type="evidence" value="ECO:0007669"/>
    <property type="project" value="InterPro"/>
</dbReference>
<feature type="domain" description="Methyl-accepting transducer" evidence="4">
    <location>
        <begin position="25"/>
        <end position="272"/>
    </location>
</feature>